<sequence length="145" mass="15790">MSVNSIRECTSPDPWSTTNGLGRRLVAGGPTHSVPLPTPRAAAGRASGCSADRKSRSGSQRRQGDPVTSEAHNRIASKSAEARALLQIVHSRQDRGNSLPRVLDMPFREDESRIRTGHAAHNVSIPRRLEQRVPAQESELPTRTV</sequence>
<organism evidence="2">
    <name type="scientific">Caldilineaceae bacterium SB0662_bin_9</name>
    <dbReference type="NCBI Taxonomy" id="2605258"/>
    <lineage>
        <taxon>Bacteria</taxon>
        <taxon>Bacillati</taxon>
        <taxon>Chloroflexota</taxon>
        <taxon>Caldilineae</taxon>
        <taxon>Caldilineales</taxon>
        <taxon>Caldilineaceae</taxon>
    </lineage>
</organism>
<name>A0A6B1DV14_9CHLR</name>
<evidence type="ECO:0000256" key="1">
    <source>
        <dbReference type="SAM" id="MobiDB-lite"/>
    </source>
</evidence>
<reference evidence="2" key="1">
    <citation type="submission" date="2019-09" db="EMBL/GenBank/DDBJ databases">
        <title>Characterisation of the sponge microbiome using genome-centric metagenomics.</title>
        <authorList>
            <person name="Engelberts J.P."/>
            <person name="Robbins S.J."/>
            <person name="De Goeij J.M."/>
            <person name="Aranda M."/>
            <person name="Bell S.C."/>
            <person name="Webster N.S."/>
        </authorList>
    </citation>
    <scope>NUCLEOTIDE SEQUENCE</scope>
    <source>
        <strain evidence="2">SB0662_bin_9</strain>
    </source>
</reference>
<feature type="compositionally biased region" description="Low complexity" evidence="1">
    <location>
        <begin position="40"/>
        <end position="50"/>
    </location>
</feature>
<feature type="region of interest" description="Disordered" evidence="1">
    <location>
        <begin position="1"/>
        <end position="78"/>
    </location>
</feature>
<protein>
    <submittedName>
        <fullName evidence="2">Uncharacterized protein</fullName>
    </submittedName>
</protein>
<accession>A0A6B1DV14</accession>
<proteinExistence type="predicted"/>
<evidence type="ECO:0000313" key="2">
    <source>
        <dbReference type="EMBL" id="MYD90204.1"/>
    </source>
</evidence>
<dbReference type="EMBL" id="VXPY01000052">
    <property type="protein sequence ID" value="MYD90204.1"/>
    <property type="molecule type" value="Genomic_DNA"/>
</dbReference>
<gene>
    <name evidence="2" type="ORF">F4Y08_07675</name>
</gene>
<dbReference type="AlphaFoldDB" id="A0A6B1DV14"/>
<feature type="region of interest" description="Disordered" evidence="1">
    <location>
        <begin position="116"/>
        <end position="145"/>
    </location>
</feature>
<comment type="caution">
    <text evidence="2">The sequence shown here is derived from an EMBL/GenBank/DDBJ whole genome shotgun (WGS) entry which is preliminary data.</text>
</comment>
<feature type="compositionally biased region" description="Polar residues" evidence="1">
    <location>
        <begin position="1"/>
        <end position="20"/>
    </location>
</feature>